<proteinExistence type="predicted"/>
<comment type="caution">
    <text evidence="1">The sequence shown here is derived from an EMBL/GenBank/DDBJ whole genome shotgun (WGS) entry which is preliminary data.</text>
</comment>
<keyword evidence="2" id="KW-1185">Reference proteome</keyword>
<dbReference type="Proteomes" id="UP000092651">
    <property type="component" value="Unassembled WGS sequence"/>
</dbReference>
<evidence type="ECO:0000313" key="2">
    <source>
        <dbReference type="Proteomes" id="UP000092651"/>
    </source>
</evidence>
<evidence type="ECO:0000313" key="1">
    <source>
        <dbReference type="EMBL" id="OCA77605.1"/>
    </source>
</evidence>
<gene>
    <name evidence="1" type="ORF">BBI01_03145</name>
</gene>
<name>A0A1B9A183_9FLAO</name>
<dbReference type="AlphaFoldDB" id="A0A1B9A183"/>
<reference evidence="1 2" key="1">
    <citation type="submission" date="2016-07" db="EMBL/GenBank/DDBJ databases">
        <authorList>
            <person name="Jeong J.-J."/>
            <person name="Kim D.W."/>
            <person name="Sang M.K."/>
            <person name="Choi I.-G."/>
            <person name="Kim K.D."/>
        </authorList>
    </citation>
    <scope>NUCLEOTIDE SEQUENCE [LARGE SCALE GENOMIC DNA]</scope>
    <source>
        <strain evidence="1 2">UTM-3</strain>
    </source>
</reference>
<accession>A0A1B9A183</accession>
<protein>
    <submittedName>
        <fullName evidence="1">Uncharacterized protein</fullName>
    </submittedName>
</protein>
<dbReference type="EMBL" id="MAYH01000001">
    <property type="protein sequence ID" value="OCA77605.1"/>
    <property type="molecule type" value="Genomic_DNA"/>
</dbReference>
<organism evidence="1 2">
    <name type="scientific">Chryseobacterium artocarpi</name>
    <dbReference type="NCBI Taxonomy" id="1414727"/>
    <lineage>
        <taxon>Bacteria</taxon>
        <taxon>Pseudomonadati</taxon>
        <taxon>Bacteroidota</taxon>
        <taxon>Flavobacteriia</taxon>
        <taxon>Flavobacteriales</taxon>
        <taxon>Weeksellaceae</taxon>
        <taxon>Chryseobacterium group</taxon>
        <taxon>Chryseobacterium</taxon>
    </lineage>
</organism>
<sequence length="143" mass="16497">MPHENCFKETSVKLPYSTSINYKSVKYNYLKCNDIKGLQKLACEKENIRYIPLPTKNDINIILMPQDCGDFSYRFYLVTIKNNSVIGNLYVEGEWQEPEDDSSKEVTTFSLDSKYNLQVKTKTNTSVIIKNYIISSNGEIAEK</sequence>